<evidence type="ECO:0000313" key="1">
    <source>
        <dbReference type="EMBL" id="QJH99862.1"/>
    </source>
</evidence>
<dbReference type="SUPFAM" id="SSF47413">
    <property type="entry name" value="lambda repressor-like DNA-binding domains"/>
    <property type="match status" value="1"/>
</dbReference>
<organism evidence="1">
    <name type="scientific">viral metagenome</name>
    <dbReference type="NCBI Taxonomy" id="1070528"/>
    <lineage>
        <taxon>unclassified sequences</taxon>
        <taxon>metagenomes</taxon>
        <taxon>organismal metagenomes</taxon>
    </lineage>
</organism>
<dbReference type="GO" id="GO:0003677">
    <property type="term" value="F:DNA binding"/>
    <property type="evidence" value="ECO:0007669"/>
    <property type="project" value="InterPro"/>
</dbReference>
<dbReference type="EMBL" id="MT144813">
    <property type="protein sequence ID" value="QJH99862.1"/>
    <property type="molecule type" value="Genomic_DNA"/>
</dbReference>
<gene>
    <name evidence="1" type="ORF">TM448B01721_0009</name>
</gene>
<proteinExistence type="predicted"/>
<reference evidence="1" key="1">
    <citation type="submission" date="2020-03" db="EMBL/GenBank/DDBJ databases">
        <title>The deep terrestrial virosphere.</title>
        <authorList>
            <person name="Holmfeldt K."/>
            <person name="Nilsson E."/>
            <person name="Simone D."/>
            <person name="Lopez-Fernandez M."/>
            <person name="Wu X."/>
            <person name="de Brujin I."/>
            <person name="Lundin D."/>
            <person name="Andersson A."/>
            <person name="Bertilsson S."/>
            <person name="Dopson M."/>
        </authorList>
    </citation>
    <scope>NUCLEOTIDE SEQUENCE</scope>
    <source>
        <strain evidence="1">TM448B01721</strain>
    </source>
</reference>
<sequence length="78" mass="8357">MLTPEAQRAGRGLLSWGVRELAAHAGVAWTTVSQFENGRPMRESTAAKIVAAFEANGVELISGDDRTGAVLTYARRRG</sequence>
<name>A0A6M3XQ08_9ZZZZ</name>
<accession>A0A6M3XQ08</accession>
<dbReference type="InterPro" id="IPR010982">
    <property type="entry name" value="Lambda_DNA-bd_dom_sf"/>
</dbReference>
<dbReference type="Gene3D" id="1.10.260.40">
    <property type="entry name" value="lambda repressor-like DNA-binding domains"/>
    <property type="match status" value="1"/>
</dbReference>
<dbReference type="InterPro" id="IPR001387">
    <property type="entry name" value="Cro/C1-type_HTH"/>
</dbReference>
<dbReference type="CDD" id="cd00093">
    <property type="entry name" value="HTH_XRE"/>
    <property type="match status" value="1"/>
</dbReference>
<protein>
    <submittedName>
        <fullName evidence="1">Putative DNA binding, helix-turn-helix domain containing protein</fullName>
    </submittedName>
</protein>
<dbReference type="AlphaFoldDB" id="A0A6M3XQ08"/>